<keyword evidence="4" id="KW-1185">Reference proteome</keyword>
<evidence type="ECO:0000313" key="3">
    <source>
        <dbReference type="EMBL" id="CBZ24483.1"/>
    </source>
</evidence>
<feature type="region of interest" description="Disordered" evidence="1">
    <location>
        <begin position="1"/>
        <end position="55"/>
    </location>
</feature>
<feature type="compositionally biased region" description="Low complexity" evidence="1">
    <location>
        <begin position="226"/>
        <end position="247"/>
    </location>
</feature>
<feature type="region of interest" description="Disordered" evidence="1">
    <location>
        <begin position="170"/>
        <end position="211"/>
    </location>
</feature>
<organism evidence="3 4">
    <name type="scientific">Leishmania mexicana (strain MHOM/GT/2001/U1103)</name>
    <dbReference type="NCBI Taxonomy" id="929439"/>
    <lineage>
        <taxon>Eukaryota</taxon>
        <taxon>Discoba</taxon>
        <taxon>Euglenozoa</taxon>
        <taxon>Kinetoplastea</taxon>
        <taxon>Metakinetoplastina</taxon>
        <taxon>Trypanosomatida</taxon>
        <taxon>Trypanosomatidae</taxon>
        <taxon>Leishmaniinae</taxon>
        <taxon>Leishmania</taxon>
    </lineage>
</organism>
<feature type="compositionally biased region" description="Polar residues" evidence="1">
    <location>
        <begin position="192"/>
        <end position="208"/>
    </location>
</feature>
<dbReference type="VEuPathDB" id="TriTrypDB:LmxM.11.0280"/>
<evidence type="ECO:0000256" key="1">
    <source>
        <dbReference type="SAM" id="MobiDB-lite"/>
    </source>
</evidence>
<dbReference type="RefSeq" id="XP_003873001.1">
    <property type="nucleotide sequence ID" value="XM_003872952.1"/>
</dbReference>
<dbReference type="OrthoDB" id="264397at2759"/>
<feature type="region of interest" description="Disordered" evidence="1">
    <location>
        <begin position="100"/>
        <end position="150"/>
    </location>
</feature>
<dbReference type="Proteomes" id="UP000007259">
    <property type="component" value="Chromosome 11"/>
</dbReference>
<feature type="compositionally biased region" description="Low complexity" evidence="1">
    <location>
        <begin position="170"/>
        <end position="179"/>
    </location>
</feature>
<feature type="transmembrane region" description="Helical" evidence="2">
    <location>
        <begin position="69"/>
        <end position="93"/>
    </location>
</feature>
<protein>
    <submittedName>
        <fullName evidence="3">Uncharacterized protein</fullName>
    </submittedName>
</protein>
<dbReference type="OMA" id="RGEFRVC"/>
<name>E9ANH4_LEIMU</name>
<feature type="region of interest" description="Disordered" evidence="1">
    <location>
        <begin position="226"/>
        <end position="285"/>
    </location>
</feature>
<dbReference type="KEGG" id="lmi:LMXM_11_0280"/>
<evidence type="ECO:0000256" key="2">
    <source>
        <dbReference type="SAM" id="Phobius"/>
    </source>
</evidence>
<dbReference type="GeneID" id="13454870"/>
<keyword evidence="2" id="KW-0472">Membrane</keyword>
<evidence type="ECO:0000313" key="4">
    <source>
        <dbReference type="Proteomes" id="UP000007259"/>
    </source>
</evidence>
<dbReference type="EMBL" id="FR799564">
    <property type="protein sequence ID" value="CBZ24483.1"/>
    <property type="molecule type" value="Genomic_DNA"/>
</dbReference>
<accession>E9ANH4</accession>
<feature type="compositionally biased region" description="Polar residues" evidence="1">
    <location>
        <begin position="116"/>
        <end position="125"/>
    </location>
</feature>
<dbReference type="AlphaFoldDB" id="E9ANH4"/>
<sequence length="976" mass="105460">MPMYSDEDAAETVRMESSNADAWREGNSCAVPHSSKIRGRTSQAAAPSVNKGATSTLHQRRGRVMGRRYWSICVALVLMTLFLSELLLARWVLRPVAPTASVGHAGASQRKAGQRAVTSSTTRPPASTEAAVDSRNNDAAATAASKRAGIGEELLPPTTLVPWVNASPPVASPDVASSVHRAASAPLHEQVTDTNRSAVTEGNAAQTATNAETLNTLVEELLTSSAHTSATTGNPLSSSQHQHQHQQPTSVTHVSPPQPPKQQDEEDMRDSPVPPPRPAPWAKGGGSVRLRHMFSILTVLAGAPLTTPSVAGDATSRIQDKEVRLLKRAAMGLYRSGMAQHASFHEWLLVHNKVLELGAQKSEEATVREWWRVARSEQEAAAAPSLRGLTSASTYLPHVRVAGLPHTSLASPLTTKLAFALLHGVRLVVTEYIVLHDLQWTLTGASGLVFGGAADAAGAAFIGRANSANTNASPPSSSGNVVQREITLALQTLSKNDCPDLPTIVVDQERSGATEDVHAYRLQVYASQEWRQPEREAELQSKLIAYVQKIRSPTTASPSVVASVHKPMSDALISSAATAGAEATAASEVPVQNGLPIVAYSASAHFHCQHAPLYGTRILAPLWLRPSRHKPKALSHSTRYGAPGRNASTPSPPLTTLCEALVSSQLGLGDAYAVQGSTFHRVFCQEWLQFALLPSPKTPIRGNTKLDAASEAEVASLMATLRKSQPQRESDVDVQRMDMAQRLGDGLCTVEWVAHLKAAQLHYREMAERKRWRADNLTRSTTTTATSDIAGLAAHSPASPVAPAAVPRLSLSNAAGWSPYLNQYATLLFSEDTGQLSRVAGTYLAFLPNVHYALQHIRRTVEDKLASVSLKYAVERTRRFTSVKQPTDREVVCLPSHLSRVHRHAAMYNTQWFLSYLGLRCVQHKSSCLGGLFESEERTLQNMDRYLSTTGKWSRGEFRVCMSAGVYVSDPLDEML</sequence>
<keyword evidence="2" id="KW-0812">Transmembrane</keyword>
<proteinExistence type="predicted"/>
<gene>
    <name evidence="3" type="ORF">LMXM_11_0280</name>
</gene>
<reference evidence="3 4" key="1">
    <citation type="journal article" date="2011" name="Genome Res.">
        <title>Chromosome and gene copy number variation allow major structural change between species and strains of Leishmania.</title>
        <authorList>
            <person name="Rogers M.B."/>
            <person name="Hilley J.D."/>
            <person name="Dickens N.J."/>
            <person name="Wilkes J."/>
            <person name="Bates P.A."/>
            <person name="Depledge D.P."/>
            <person name="Harris D."/>
            <person name="Her Y."/>
            <person name="Herzyk P."/>
            <person name="Imamura H."/>
            <person name="Otto T.D."/>
            <person name="Sanders M."/>
            <person name="Seeger K."/>
            <person name="Dujardin J.C."/>
            <person name="Berriman M."/>
            <person name="Smith D.F."/>
            <person name="Hertz-Fowler C."/>
            <person name="Mottram J.C."/>
        </authorList>
    </citation>
    <scope>NUCLEOTIDE SEQUENCE [LARGE SCALE GENOMIC DNA]</scope>
    <source>
        <strain evidence="3 4">MHOM/GT/2001/U1103</strain>
    </source>
</reference>
<keyword evidence="2" id="KW-1133">Transmembrane helix</keyword>
<feature type="compositionally biased region" description="Acidic residues" evidence="1">
    <location>
        <begin position="1"/>
        <end position="10"/>
    </location>
</feature>
<feature type="compositionally biased region" description="Polar residues" evidence="1">
    <location>
        <begin position="40"/>
        <end position="55"/>
    </location>
</feature>